<gene>
    <name evidence="2" type="ORF">Lsed01_01753</name>
</gene>
<sequence>METVEARIAKARAALGEVQLRVGTSRDRWEAPTLPLATGLDAVLPQGLRRGQVISVEGSTSLMLALAAAASAAGSWTAVVGIPSLGVVAAARRGLDLARVGLIPHPGVQAAAAAGACIDGMDVVLLGEGLALSDSDRRRLASRARERGVVMIAGGAWAGAHVSLTVVESRWSGLGAGDGRLRTRDLTVRAQGRQAGRARLVTLTLDGGGLPARHGAGVPTGPAPLRALGGAA</sequence>
<proteinExistence type="predicted"/>
<feature type="region of interest" description="Disordered" evidence="1">
    <location>
        <begin position="212"/>
        <end position="232"/>
    </location>
</feature>
<name>A0ABP9WHK0_9MICO</name>
<evidence type="ECO:0000256" key="1">
    <source>
        <dbReference type="SAM" id="MobiDB-lite"/>
    </source>
</evidence>
<accession>A0ABP9WHK0</accession>
<comment type="caution">
    <text evidence="2">The sequence shown here is derived from an EMBL/GenBank/DDBJ whole genome shotgun (WGS) entry which is preliminary data.</text>
</comment>
<dbReference type="EMBL" id="BAABRR010000008">
    <property type="protein sequence ID" value="GAA5519312.1"/>
    <property type="molecule type" value="Genomic_DNA"/>
</dbReference>
<reference evidence="2 3" key="1">
    <citation type="submission" date="2024-02" db="EMBL/GenBank/DDBJ databases">
        <title>Lysinimicrobium sediminis NBRC 112286.</title>
        <authorList>
            <person name="Ichikawa N."/>
            <person name="Katano-Makiyama Y."/>
            <person name="Hidaka K."/>
        </authorList>
    </citation>
    <scope>NUCLEOTIDE SEQUENCE [LARGE SCALE GENOMIC DNA]</scope>
    <source>
        <strain evidence="2 3">NBRC 112286</strain>
    </source>
</reference>
<dbReference type="Proteomes" id="UP001426770">
    <property type="component" value="Unassembled WGS sequence"/>
</dbReference>
<feature type="compositionally biased region" description="Low complexity" evidence="1">
    <location>
        <begin position="223"/>
        <end position="232"/>
    </location>
</feature>
<evidence type="ECO:0000313" key="2">
    <source>
        <dbReference type="EMBL" id="GAA5519312.1"/>
    </source>
</evidence>
<evidence type="ECO:0000313" key="3">
    <source>
        <dbReference type="Proteomes" id="UP001426770"/>
    </source>
</evidence>
<evidence type="ECO:0008006" key="4">
    <source>
        <dbReference type="Google" id="ProtNLM"/>
    </source>
</evidence>
<dbReference type="RefSeq" id="WP_345379671.1">
    <property type="nucleotide sequence ID" value="NZ_BAABRR010000008.1"/>
</dbReference>
<protein>
    <recommendedName>
        <fullName evidence="4">Protein RecA</fullName>
    </recommendedName>
</protein>
<keyword evidence="3" id="KW-1185">Reference proteome</keyword>
<organism evidence="2 3">
    <name type="scientific">Demequina sediminis</name>
    <dbReference type="NCBI Taxonomy" id="1930058"/>
    <lineage>
        <taxon>Bacteria</taxon>
        <taxon>Bacillati</taxon>
        <taxon>Actinomycetota</taxon>
        <taxon>Actinomycetes</taxon>
        <taxon>Micrococcales</taxon>
        <taxon>Demequinaceae</taxon>
        <taxon>Demequina</taxon>
    </lineage>
</organism>